<organism evidence="1 2">
    <name type="scientific">Candidatus Defluviibacterium haderslevense</name>
    <dbReference type="NCBI Taxonomy" id="2981993"/>
    <lineage>
        <taxon>Bacteria</taxon>
        <taxon>Pseudomonadati</taxon>
        <taxon>Bacteroidota</taxon>
        <taxon>Saprospiria</taxon>
        <taxon>Saprospirales</taxon>
        <taxon>Saprospiraceae</taxon>
        <taxon>Candidatus Defluviibacterium</taxon>
    </lineage>
</organism>
<evidence type="ECO:0000313" key="2">
    <source>
        <dbReference type="Proteomes" id="UP000808349"/>
    </source>
</evidence>
<evidence type="ECO:0000313" key="1">
    <source>
        <dbReference type="EMBL" id="MBK9718466.1"/>
    </source>
</evidence>
<sequence length="468" mass="54783">MLEIKENRIIQTIGDQKKEWSIQELLEIPDPLSGEPLEPRNAAMFKVVEMAEVLYNELSKTALLRYDFWKQFKPDRIVEQKFQYTTKVTHTYQWGLTIDSKGLHYKDISGDYTPQLGAVTDQLFSDFWFYGPLLPIPDLSLRKLLVATIRNAFIQAGSAASYKHFELFEYPEVNDSNHYWQNGDYEASDFVCVRYYGIEIGATNWRDGLAYQWFLSFEYFLTKPYQEDTVLTPEIRAEIELLLGRKSTQKRLEDITNPEKNAESKRLFMDNGGQIHYIHLHGFGDDYKATYSEEAAWRAELIEQYIKRLSEEENEFTLIHIAKGLELNGVKNVGELIFTATKSANPKGRQALTKILIDQYDAELGAVALISLLEYERFTDYWRNYVFNSLFKLRNNKTVQHFIIEKLKGDYKTHFEKSVDVLRAWNYRGDEDQLDRNLLNELNWDDATAHDPNFRSALDKTIKIIQKK</sequence>
<protein>
    <submittedName>
        <fullName evidence="1">Uncharacterized protein</fullName>
    </submittedName>
</protein>
<comment type="caution">
    <text evidence="1">The sequence shown here is derived from an EMBL/GenBank/DDBJ whole genome shotgun (WGS) entry which is preliminary data.</text>
</comment>
<name>A0A9D7XFA7_9BACT</name>
<dbReference type="EMBL" id="JADKFW010000010">
    <property type="protein sequence ID" value="MBK9718466.1"/>
    <property type="molecule type" value="Genomic_DNA"/>
</dbReference>
<dbReference type="Proteomes" id="UP000808349">
    <property type="component" value="Unassembled WGS sequence"/>
</dbReference>
<reference evidence="1 2" key="1">
    <citation type="submission" date="2020-10" db="EMBL/GenBank/DDBJ databases">
        <title>Connecting structure to function with the recovery of over 1000 high-quality activated sludge metagenome-assembled genomes encoding full-length rRNA genes using long-read sequencing.</title>
        <authorList>
            <person name="Singleton C.M."/>
            <person name="Petriglieri F."/>
            <person name="Kristensen J.M."/>
            <person name="Kirkegaard R.H."/>
            <person name="Michaelsen T.Y."/>
            <person name="Andersen M.H."/>
            <person name="Karst S.M."/>
            <person name="Dueholm M.S."/>
            <person name="Nielsen P.H."/>
            <person name="Albertsen M."/>
        </authorList>
    </citation>
    <scope>NUCLEOTIDE SEQUENCE [LARGE SCALE GENOMIC DNA]</scope>
    <source>
        <strain evidence="1">Ribe_18-Q3-R11-54_BAT3C.373</strain>
    </source>
</reference>
<proteinExistence type="predicted"/>
<accession>A0A9D7XFA7</accession>
<dbReference type="AlphaFoldDB" id="A0A9D7XFA7"/>
<gene>
    <name evidence="1" type="ORF">IPO85_13335</name>
</gene>